<evidence type="ECO:0000256" key="2">
    <source>
        <dbReference type="ARBA" id="ARBA00009348"/>
    </source>
</evidence>
<dbReference type="Pfam" id="PF13385">
    <property type="entry name" value="Laminin_G_3"/>
    <property type="match status" value="1"/>
</dbReference>
<comment type="similarity">
    <text evidence="2">Belongs to the glycosyl hydrolase 33 family.</text>
</comment>
<dbReference type="PANTHER" id="PTHR10628:SF30">
    <property type="entry name" value="EXO-ALPHA-SIALIDASE"/>
    <property type="match status" value="1"/>
</dbReference>
<proteinExistence type="inferred from homology"/>
<dbReference type="SUPFAM" id="SSF49899">
    <property type="entry name" value="Concanavalin A-like lectins/glucanases"/>
    <property type="match status" value="1"/>
</dbReference>
<dbReference type="Pfam" id="PF13088">
    <property type="entry name" value="BNR_2"/>
    <property type="match status" value="1"/>
</dbReference>
<dbReference type="CDD" id="cd15482">
    <property type="entry name" value="Sialidase_non-viral"/>
    <property type="match status" value="1"/>
</dbReference>
<dbReference type="InterPro" id="IPR011040">
    <property type="entry name" value="Sialidase"/>
</dbReference>
<dbReference type="InterPro" id="IPR013320">
    <property type="entry name" value="ConA-like_dom_sf"/>
</dbReference>
<dbReference type="Gene3D" id="2.60.120.200">
    <property type="match status" value="1"/>
</dbReference>
<accession>A0A6N2UTE9</accession>
<dbReference type="InterPro" id="IPR026856">
    <property type="entry name" value="Sialidase_fam"/>
</dbReference>
<sequence>MVSSYAWSANDFPHQSGSISIRFETSVDTPLMVIRSDDAVLMSVAVRHAALWVESPSNEPPIELDIEDTFGVGLGGRHDLTLTFGEFGTRVYLDGYQCFANATNLVPTRYAEQGIIETAKGVVSNMTIHDEALNSEWIAASTVSPIADVEFAAAYLAGHDLRRIEKLSAGTIYACFRVRGMNQFGTIVAAANEQGEAMNVSIDDEGFTYRILVDGEWAIYHAAGLWNDGGFHDLAIRAFRGAIDIYVDGYLQLHQPGQFFLDTLNGLTKFSIGEDTSGSRLYGEVRNGGIFGYALTDGQIKALAGVEPTTDTAIFDKGYEGSASYRIPSLITTASGVLIAGADQRVTISNDSPNEIHFVIRRSLDGGATWLPMQTVIAYPGKGLNGASTIDSCLVADRETGRVTVLIDHFPGGVGFANAERAMGVDAEGRFVLHDTNGAQYLLQEDGSVTDLEGVATQYRVDDKGNVTQGDKPRGNIYLKSGIDPHESLLTQRTSYLVEVHSDDDGETWSAPRVISHMVKEEWMGFLGVSPGNGIQLSQGHHKGRLLIPYYLTGDSAKYNAGGALYSDDHGETWHRGMSINEGRINDGRIIDERHIDRDEDTTHESVFIERANGDVVVFFRNQHPCGHVGRAISHDGGQTWDEVKFDPVIPEIFCQPNAVMMPDPTRKDWRIGEASDTVVFANASMMRPYRGCGVLRLSHDGGNTWDVNRCFNPYHYVYQCMSVLPDHSLGLLWERETAGLYFTILPSQWFGKNAL</sequence>
<evidence type="ECO:0000313" key="5">
    <source>
        <dbReference type="EMBL" id="VYT18336.1"/>
    </source>
</evidence>
<organism evidence="5">
    <name type="scientific">Bifidobacterium dentium</name>
    <dbReference type="NCBI Taxonomy" id="1689"/>
    <lineage>
        <taxon>Bacteria</taxon>
        <taxon>Bacillati</taxon>
        <taxon>Actinomycetota</taxon>
        <taxon>Actinomycetes</taxon>
        <taxon>Bifidobacteriales</taxon>
        <taxon>Bifidobacteriaceae</taxon>
        <taxon>Bifidobacterium</taxon>
    </lineage>
</organism>
<dbReference type="EC" id="3.2.1.18" evidence="3"/>
<evidence type="ECO:0000256" key="3">
    <source>
        <dbReference type="ARBA" id="ARBA00012733"/>
    </source>
</evidence>
<dbReference type="EMBL" id="CACRSP010000014">
    <property type="protein sequence ID" value="VYT18336.1"/>
    <property type="molecule type" value="Genomic_DNA"/>
</dbReference>
<dbReference type="GO" id="GO:0016020">
    <property type="term" value="C:membrane"/>
    <property type="evidence" value="ECO:0007669"/>
    <property type="project" value="TreeGrafter"/>
</dbReference>
<dbReference type="InterPro" id="IPR023364">
    <property type="entry name" value="Trans_sialidase_dom3"/>
</dbReference>
<dbReference type="GO" id="GO:0009313">
    <property type="term" value="P:oligosaccharide catabolic process"/>
    <property type="evidence" value="ECO:0007669"/>
    <property type="project" value="TreeGrafter"/>
</dbReference>
<dbReference type="Gene3D" id="2.120.10.10">
    <property type="match status" value="1"/>
</dbReference>
<dbReference type="AlphaFoldDB" id="A0A6N2UTE9"/>
<evidence type="ECO:0000259" key="4">
    <source>
        <dbReference type="Pfam" id="PF13088"/>
    </source>
</evidence>
<dbReference type="PANTHER" id="PTHR10628">
    <property type="entry name" value="SIALIDASE"/>
    <property type="match status" value="1"/>
</dbReference>
<dbReference type="GO" id="GO:0006689">
    <property type="term" value="P:ganglioside catabolic process"/>
    <property type="evidence" value="ECO:0007669"/>
    <property type="project" value="TreeGrafter"/>
</dbReference>
<gene>
    <name evidence="5" type="primary">nanA</name>
    <name evidence="5" type="ORF">BDLFYP24_00434</name>
</gene>
<dbReference type="GO" id="GO:0004308">
    <property type="term" value="F:exo-alpha-sialidase activity"/>
    <property type="evidence" value="ECO:0007669"/>
    <property type="project" value="UniProtKB-EC"/>
</dbReference>
<keyword evidence="5" id="KW-0326">Glycosidase</keyword>
<dbReference type="Gene3D" id="2.40.220.10">
    <property type="entry name" value="Intramolecular Trans-sialidase, Domain 3"/>
    <property type="match status" value="1"/>
</dbReference>
<dbReference type="InterPro" id="IPR036278">
    <property type="entry name" value="Sialidase_sf"/>
</dbReference>
<protein>
    <recommendedName>
        <fullName evidence="3">exo-alpha-sialidase</fullName>
        <ecNumber evidence="3">3.2.1.18</ecNumber>
    </recommendedName>
</protein>
<dbReference type="GO" id="GO:0005737">
    <property type="term" value="C:cytoplasm"/>
    <property type="evidence" value="ECO:0007669"/>
    <property type="project" value="TreeGrafter"/>
</dbReference>
<comment type="catalytic activity">
    <reaction evidence="1">
        <text>Hydrolysis of alpha-(2-&gt;3)-, alpha-(2-&gt;6)-, alpha-(2-&gt;8)- glycosidic linkages of terminal sialic acid residues in oligosaccharides, glycoproteins, glycolipids, colominic acid and synthetic substrates.</text>
        <dbReference type="EC" id="3.2.1.18"/>
    </reaction>
</comment>
<evidence type="ECO:0000256" key="1">
    <source>
        <dbReference type="ARBA" id="ARBA00000427"/>
    </source>
</evidence>
<feature type="domain" description="Sialidase" evidence="4">
    <location>
        <begin position="492"/>
        <end position="708"/>
    </location>
</feature>
<dbReference type="RefSeq" id="WP_156341676.1">
    <property type="nucleotide sequence ID" value="NZ_CACRSP010000014.1"/>
</dbReference>
<name>A0A6N2UTE9_9BIFI</name>
<dbReference type="SUPFAM" id="SSF50939">
    <property type="entry name" value="Sialidases"/>
    <property type="match status" value="1"/>
</dbReference>
<reference evidence="5" key="1">
    <citation type="submission" date="2019-11" db="EMBL/GenBank/DDBJ databases">
        <authorList>
            <person name="Feng L."/>
        </authorList>
    </citation>
    <scope>NUCLEOTIDE SEQUENCE</scope>
    <source>
        <strain evidence="5">BdentiumLFYP24</strain>
    </source>
</reference>
<keyword evidence="5" id="KW-0378">Hydrolase</keyword>